<reference evidence="1 2" key="1">
    <citation type="submission" date="2017-10" db="EMBL/GenBank/DDBJ databases">
        <title>The draft genome sequence of Lewinella marina KCTC 32374.</title>
        <authorList>
            <person name="Wang K."/>
        </authorList>
    </citation>
    <scope>NUCLEOTIDE SEQUENCE [LARGE SCALE GENOMIC DNA]</scope>
    <source>
        <strain evidence="1 2">MKG-38</strain>
    </source>
</reference>
<dbReference type="AlphaFoldDB" id="A0A2G0CJT0"/>
<evidence type="ECO:0000313" key="2">
    <source>
        <dbReference type="Proteomes" id="UP000226437"/>
    </source>
</evidence>
<protein>
    <recommendedName>
        <fullName evidence="3">Thioredoxin domain-containing protein</fullName>
    </recommendedName>
</protein>
<dbReference type="SUPFAM" id="SSF52833">
    <property type="entry name" value="Thioredoxin-like"/>
    <property type="match status" value="1"/>
</dbReference>
<accession>A0A2G0CJT0</accession>
<name>A0A2G0CJT0_9BACT</name>
<comment type="caution">
    <text evidence="1">The sequence shown here is derived from an EMBL/GenBank/DDBJ whole genome shotgun (WGS) entry which is preliminary data.</text>
</comment>
<sequence>MPQTYEVRSRCAAGTPPGTSAKMTTAFICTHMYVPPFRLFILLPCVFLGTCALPSPSPPPWSDLAFDDRLLTRLIVRNAGPETIDYEWASRALEMSRELRSDSLAPGDSVVLFLPLFQPVRTYLFTAPGGRANLHLLPGIHRRVSWDGQHWREDSPLYCPLRRLETELPMQGPETPYTGSWEEVMAYYGPREKELLEFADSLRRAGTTQEWLTDLLEQQIRLGVAAEIETIRGYQLMREGTIPALPDTLEERINRLLANSALVEAPAYHHLQLRHHFLQPPQAANGGDLVGAMERNQLEAIIRELPVTEERRHDFLARFVERGYHDARAYGTKSALIDKALSLLPPAYLNYLTGVKDSIDGVRSVNQGLVEILDAPLVDRAGRQVIPRSIYSGRPVLYKFWFPGCIPCRRQYPFERRLREEFPRLRLVYLAYATPEERWHAYLDRHATPADRQLYWDVTAEGAVARGLNSSPRYVLFGTSGAVICARCPPPSDPALSAALSTLD</sequence>
<gene>
    <name evidence="1" type="ORF">CGL56_04105</name>
</gene>
<keyword evidence="2" id="KW-1185">Reference proteome</keyword>
<organism evidence="1 2">
    <name type="scientific">Neolewinella marina</name>
    <dbReference type="NCBI Taxonomy" id="438751"/>
    <lineage>
        <taxon>Bacteria</taxon>
        <taxon>Pseudomonadati</taxon>
        <taxon>Bacteroidota</taxon>
        <taxon>Saprospiria</taxon>
        <taxon>Saprospirales</taxon>
        <taxon>Lewinellaceae</taxon>
        <taxon>Neolewinella</taxon>
    </lineage>
</organism>
<dbReference type="EMBL" id="PDLO01000001">
    <property type="protein sequence ID" value="PHL00229.1"/>
    <property type="molecule type" value="Genomic_DNA"/>
</dbReference>
<dbReference type="InterPro" id="IPR036249">
    <property type="entry name" value="Thioredoxin-like_sf"/>
</dbReference>
<proteinExistence type="predicted"/>
<evidence type="ECO:0008006" key="3">
    <source>
        <dbReference type="Google" id="ProtNLM"/>
    </source>
</evidence>
<dbReference type="Gene3D" id="3.40.30.10">
    <property type="entry name" value="Glutaredoxin"/>
    <property type="match status" value="1"/>
</dbReference>
<dbReference type="Proteomes" id="UP000226437">
    <property type="component" value="Unassembled WGS sequence"/>
</dbReference>
<evidence type="ECO:0000313" key="1">
    <source>
        <dbReference type="EMBL" id="PHL00229.1"/>
    </source>
</evidence>